<evidence type="ECO:0000256" key="1">
    <source>
        <dbReference type="SAM" id="Phobius"/>
    </source>
</evidence>
<dbReference type="Proteomes" id="UP000799092">
    <property type="component" value="Unassembled WGS sequence"/>
</dbReference>
<dbReference type="EMBL" id="WJNG01000029">
    <property type="protein sequence ID" value="MRH45167.1"/>
    <property type="molecule type" value="Genomic_DNA"/>
</dbReference>
<keyword evidence="1" id="KW-1133">Transmembrane helix</keyword>
<keyword evidence="1" id="KW-0472">Membrane</keyword>
<sequence length="54" mass="6051">MGILFLSILSIYVAAYCFSYGKTYVKNGNKSAATAYFLMVMLSLSSPFIFFFGR</sequence>
<accession>A0A6A8DQ05</accession>
<reference evidence="2" key="1">
    <citation type="submission" date="2019-11" db="EMBL/GenBank/DDBJ databases">
        <authorList>
            <person name="Li J."/>
        </authorList>
    </citation>
    <scope>NUCLEOTIDE SEQUENCE</scope>
    <source>
        <strain evidence="2">B6B</strain>
    </source>
</reference>
<keyword evidence="1" id="KW-0812">Transmembrane</keyword>
<comment type="caution">
    <text evidence="2">The sequence shown here is derived from an EMBL/GenBank/DDBJ whole genome shotgun (WGS) entry which is preliminary data.</text>
</comment>
<protein>
    <submittedName>
        <fullName evidence="2">Uncharacterized protein</fullName>
    </submittedName>
</protein>
<dbReference type="AlphaFoldDB" id="A0A6A8DQ05"/>
<proteinExistence type="predicted"/>
<dbReference type="RefSeq" id="WP_153738757.1">
    <property type="nucleotide sequence ID" value="NZ_WJNG01000029.1"/>
</dbReference>
<name>A0A6A8DQ05_9BACI</name>
<evidence type="ECO:0000313" key="3">
    <source>
        <dbReference type="Proteomes" id="UP000799092"/>
    </source>
</evidence>
<keyword evidence="3" id="KW-1185">Reference proteome</keyword>
<feature type="transmembrane region" description="Helical" evidence="1">
    <location>
        <begin position="35"/>
        <end position="53"/>
    </location>
</feature>
<evidence type="ECO:0000313" key="2">
    <source>
        <dbReference type="EMBL" id="MRH45167.1"/>
    </source>
</evidence>
<organism evidence="2 3">
    <name type="scientific">Aquibacillus halophilus</name>
    <dbReference type="NCBI Taxonomy" id="930132"/>
    <lineage>
        <taxon>Bacteria</taxon>
        <taxon>Bacillati</taxon>
        <taxon>Bacillota</taxon>
        <taxon>Bacilli</taxon>
        <taxon>Bacillales</taxon>
        <taxon>Bacillaceae</taxon>
        <taxon>Aquibacillus</taxon>
    </lineage>
</organism>
<gene>
    <name evidence="2" type="ORF">GH741_21305</name>
</gene>